<dbReference type="EMBL" id="JAEPRC010000716">
    <property type="protein sequence ID" value="KAG2192534.1"/>
    <property type="molecule type" value="Genomic_DNA"/>
</dbReference>
<dbReference type="GO" id="GO:0046982">
    <property type="term" value="F:protein heterodimerization activity"/>
    <property type="evidence" value="ECO:0007669"/>
    <property type="project" value="InterPro"/>
</dbReference>
<dbReference type="GO" id="GO:0046695">
    <property type="term" value="C:SLIK (SAGA-like) complex"/>
    <property type="evidence" value="ECO:0007669"/>
    <property type="project" value="InterPro"/>
</dbReference>
<organism evidence="10 11">
    <name type="scientific">Mucor plumbeus</name>
    <dbReference type="NCBI Taxonomy" id="97098"/>
    <lineage>
        <taxon>Eukaryota</taxon>
        <taxon>Fungi</taxon>
        <taxon>Fungi incertae sedis</taxon>
        <taxon>Mucoromycota</taxon>
        <taxon>Mucoromycotina</taxon>
        <taxon>Mucoromycetes</taxon>
        <taxon>Mucorales</taxon>
        <taxon>Mucorineae</taxon>
        <taxon>Mucoraceae</taxon>
        <taxon>Mucor</taxon>
    </lineage>
</organism>
<comment type="caution">
    <text evidence="10">The sequence shown here is derived from an EMBL/GenBank/DDBJ whole genome shotgun (WGS) entry which is preliminary data.</text>
</comment>
<dbReference type="PROSITE" id="PS00633">
    <property type="entry name" value="BROMODOMAIN_1"/>
    <property type="match status" value="1"/>
</dbReference>
<dbReference type="InterPro" id="IPR006565">
    <property type="entry name" value="BTP"/>
</dbReference>
<dbReference type="AlphaFoldDB" id="A0A8H7UVR7"/>
<dbReference type="InterPro" id="IPR001487">
    <property type="entry name" value="Bromodomain"/>
</dbReference>
<evidence type="ECO:0000256" key="8">
    <source>
        <dbReference type="SAM" id="MobiDB-lite"/>
    </source>
</evidence>
<feature type="region of interest" description="Disordered" evidence="8">
    <location>
        <begin position="126"/>
        <end position="218"/>
    </location>
</feature>
<feature type="compositionally biased region" description="Basic and acidic residues" evidence="8">
    <location>
        <begin position="987"/>
        <end position="1001"/>
    </location>
</feature>
<feature type="compositionally biased region" description="Acidic residues" evidence="8">
    <location>
        <begin position="440"/>
        <end position="452"/>
    </location>
</feature>
<evidence type="ECO:0000313" key="10">
    <source>
        <dbReference type="EMBL" id="KAG2192534.1"/>
    </source>
</evidence>
<feature type="compositionally biased region" description="Basic and acidic residues" evidence="8">
    <location>
        <begin position="1086"/>
        <end position="1138"/>
    </location>
</feature>
<sequence>MNIQNKLPPWLPLSFVLAQHLLENHVHKQYLTPNEQSYFKDTLINFATWIAFINQTDKHVDIDTTAFRVRSMLYEQLIPHIFKTHKFCCKLVSLDPLLEKAQQLCIPPASEVSQAWQTFAEGHVSKKEESVSSVAEEEAEKPINDSEELEKATNFNNEINANNTTTNTTMNTPTTNTTTSTNNTTNTAKINNSNNSNSNNNNNNNNNLNDSSKLEEGITAPDSVPLRDIFHSLELDRAAMIEQRKLEEFEAQEELNEAEEAKENAAAKSLSMFNADGNFNLKYLLQGIVANRQKTSLSDRELQNLLSDFKPHRSKWANDDRVGQEELYEACEKVLTDLKNYTEHSTPFLNKVNKREAPDYFEVIKKPMDLGTVTKKMKNLSYRSKKDFADDLYLIYDNCLAYNTNSASEYRKHAIAMRRKTERLMSRVPNISIKEIKPDLEDEGDEMSEEEEHEPHHRVSRKSAGKHMPIERKTTPIQQVDRQSRERSLTRGSSAAPLSAMEISDMESVFTPEMTGTPQYGGKHVKKSNQDGDDDQDDENIDLEQEEKKLNAEIDADLGEYQDQVWRDKTKKTRAKLTTDVEKQYQFSFGEREALTRLGLDMERFAMIEHLHDKPESVVKLIRCEFDRFLKWTDRRSTTATLYDDFDLDSSDDENLDAFFSRKITKPNKMVDDSTKTDLFLPDYKITSGIPEVDGIPEDVIEPTISSNDKAVVRKSSIDISPESLLALQGFSNISLDVYPELQFPTYGLTPLIDKSNKALEQVRLMYAKCNAIRNNIPISTLASSIEEIDETITDEQKQLVSLSSSSSKIPPLTLNAESGHQMAQKVLSKLLAHAGFEGAKTGALNVLTDVMTDYLTNIGKTLRCYWDDYGHEMDGDEMLSHSLYENGVLDTSDLEKYVHDDVEKNIHRLDDVKRRLQTSYQDMLSGPSDKPIQDDEELLNEDETFITGVFGEDLGEDYFGFKSIGLDQEYNLDALNIPSRLWFGKKDKSPAMNDATKEPQYKYPPPPSFIPLTSDKNVIGLLQPFFAKKLSDPAGHPLIEDEYIPRNKNRPRYPPTNKTAAGRKKLAKESSSSQADHKKNKRKRPTEEIVAEKAEKAEKKRQKLEEKAQRIAEKEQKRKLREELREQEKQAKIEAKEKKKLMNKKTKQTKASSSIAADSPAEDDDDE</sequence>
<feature type="compositionally biased region" description="Low complexity" evidence="8">
    <location>
        <begin position="1150"/>
        <end position="1160"/>
    </location>
</feature>
<protein>
    <recommendedName>
        <fullName evidence="9">Bromo domain-containing protein</fullName>
    </recommendedName>
</protein>
<keyword evidence="7" id="KW-0175">Coiled coil</keyword>
<dbReference type="GO" id="GO:0006357">
    <property type="term" value="P:regulation of transcription by RNA polymerase II"/>
    <property type="evidence" value="ECO:0007669"/>
    <property type="project" value="TreeGrafter"/>
</dbReference>
<evidence type="ECO:0000256" key="1">
    <source>
        <dbReference type="ARBA" id="ARBA00004123"/>
    </source>
</evidence>
<evidence type="ECO:0000256" key="2">
    <source>
        <dbReference type="ARBA" id="ARBA00023015"/>
    </source>
</evidence>
<dbReference type="PANTHER" id="PTHR47343:SF1">
    <property type="entry name" value="TRANSCRIPTIONAL ACTIVATOR SPT7"/>
    <property type="match status" value="1"/>
</dbReference>
<dbReference type="Gene3D" id="1.20.920.10">
    <property type="entry name" value="Bromodomain-like"/>
    <property type="match status" value="1"/>
</dbReference>
<comment type="subcellular location">
    <subcellularLocation>
        <location evidence="1">Nucleus</location>
    </subcellularLocation>
</comment>
<keyword evidence="2" id="KW-0805">Transcription regulation</keyword>
<dbReference type="Proteomes" id="UP000650833">
    <property type="component" value="Unassembled WGS sequence"/>
</dbReference>
<feature type="compositionally biased region" description="Basic residues" evidence="8">
    <location>
        <begin position="1139"/>
        <end position="1149"/>
    </location>
</feature>
<proteinExistence type="predicted"/>
<evidence type="ECO:0000256" key="4">
    <source>
        <dbReference type="ARBA" id="ARBA00023163"/>
    </source>
</evidence>
<dbReference type="PROSITE" id="PS50014">
    <property type="entry name" value="BROMODOMAIN_2"/>
    <property type="match status" value="1"/>
</dbReference>
<dbReference type="InterPro" id="IPR037782">
    <property type="entry name" value="Spt7"/>
</dbReference>
<dbReference type="CDD" id="cd22927">
    <property type="entry name" value="HFD_SPT7"/>
    <property type="match status" value="1"/>
</dbReference>
<dbReference type="Pfam" id="PF00439">
    <property type="entry name" value="Bromodomain"/>
    <property type="match status" value="1"/>
</dbReference>
<accession>A0A8H7UVR7</accession>
<dbReference type="PRINTS" id="PR00503">
    <property type="entry name" value="BROMODOMAIN"/>
</dbReference>
<evidence type="ECO:0000256" key="6">
    <source>
        <dbReference type="PROSITE-ProRule" id="PRU00035"/>
    </source>
</evidence>
<feature type="coiled-coil region" evidence="7">
    <location>
        <begin position="241"/>
        <end position="268"/>
    </location>
</feature>
<gene>
    <name evidence="10" type="ORF">INT46_009377</name>
</gene>
<dbReference type="GO" id="GO:0005634">
    <property type="term" value="C:nucleus"/>
    <property type="evidence" value="ECO:0007669"/>
    <property type="project" value="UniProtKB-SubCell"/>
</dbReference>
<evidence type="ECO:0000259" key="9">
    <source>
        <dbReference type="PROSITE" id="PS50014"/>
    </source>
</evidence>
<evidence type="ECO:0000256" key="7">
    <source>
        <dbReference type="SAM" id="Coils"/>
    </source>
</evidence>
<keyword evidence="3 6" id="KW-0103">Bromodomain</keyword>
<dbReference type="GO" id="GO:0005198">
    <property type="term" value="F:structural molecule activity"/>
    <property type="evidence" value="ECO:0007669"/>
    <property type="project" value="TreeGrafter"/>
</dbReference>
<dbReference type="SMART" id="SM00297">
    <property type="entry name" value="BROMO"/>
    <property type="match status" value="1"/>
</dbReference>
<dbReference type="PANTHER" id="PTHR47343">
    <property type="entry name" value="TRANSCRIPTIONAL ACTIVATOR SPT7"/>
    <property type="match status" value="1"/>
</dbReference>
<dbReference type="GO" id="GO:0000124">
    <property type="term" value="C:SAGA complex"/>
    <property type="evidence" value="ECO:0007669"/>
    <property type="project" value="InterPro"/>
</dbReference>
<dbReference type="Pfam" id="PF07524">
    <property type="entry name" value="Bromo_TP"/>
    <property type="match status" value="1"/>
</dbReference>
<dbReference type="GO" id="GO:0006325">
    <property type="term" value="P:chromatin organization"/>
    <property type="evidence" value="ECO:0007669"/>
    <property type="project" value="UniProtKB-ARBA"/>
</dbReference>
<name>A0A8H7UVR7_9FUNG</name>
<feature type="compositionally biased region" description="Low complexity" evidence="8">
    <location>
        <begin position="153"/>
        <end position="209"/>
    </location>
</feature>
<dbReference type="InterPro" id="IPR018359">
    <property type="entry name" value="Bromodomain_CS"/>
</dbReference>
<evidence type="ECO:0000256" key="3">
    <source>
        <dbReference type="ARBA" id="ARBA00023117"/>
    </source>
</evidence>
<dbReference type="SUPFAM" id="SSF47370">
    <property type="entry name" value="Bromodomain"/>
    <property type="match status" value="1"/>
</dbReference>
<keyword evidence="4" id="KW-0804">Transcription</keyword>
<evidence type="ECO:0000256" key="5">
    <source>
        <dbReference type="ARBA" id="ARBA00023242"/>
    </source>
</evidence>
<dbReference type="InterPro" id="IPR009072">
    <property type="entry name" value="Histone-fold"/>
</dbReference>
<feature type="domain" description="Bromo" evidence="9">
    <location>
        <begin position="340"/>
        <end position="410"/>
    </location>
</feature>
<dbReference type="OrthoDB" id="21449at2759"/>
<reference evidence="10" key="1">
    <citation type="submission" date="2020-12" db="EMBL/GenBank/DDBJ databases">
        <title>Metabolic potential, ecology and presence of endohyphal bacteria is reflected in genomic diversity of Mucoromycotina.</title>
        <authorList>
            <person name="Muszewska A."/>
            <person name="Okrasinska A."/>
            <person name="Steczkiewicz K."/>
            <person name="Drgas O."/>
            <person name="Orlowska M."/>
            <person name="Perlinska-Lenart U."/>
            <person name="Aleksandrzak-Piekarczyk T."/>
            <person name="Szatraj K."/>
            <person name="Zielenkiewicz U."/>
            <person name="Pilsyk S."/>
            <person name="Malc E."/>
            <person name="Mieczkowski P."/>
            <person name="Kruszewska J.S."/>
            <person name="Biernat P."/>
            <person name="Pawlowska J."/>
        </authorList>
    </citation>
    <scope>NUCLEOTIDE SEQUENCE</scope>
    <source>
        <strain evidence="10">CBS 226.32</strain>
    </source>
</reference>
<dbReference type="InterPro" id="IPR036427">
    <property type="entry name" value="Bromodomain-like_sf"/>
</dbReference>
<feature type="region of interest" description="Disordered" evidence="8">
    <location>
        <begin position="987"/>
        <end position="1008"/>
    </location>
</feature>
<feature type="region of interest" description="Disordered" evidence="8">
    <location>
        <begin position="1037"/>
        <end position="1168"/>
    </location>
</feature>
<dbReference type="Gene3D" id="1.10.20.10">
    <property type="entry name" value="Histone, subunit A"/>
    <property type="match status" value="1"/>
</dbReference>
<evidence type="ECO:0000313" key="11">
    <source>
        <dbReference type="Proteomes" id="UP000650833"/>
    </source>
</evidence>
<keyword evidence="5" id="KW-0539">Nucleus</keyword>
<feature type="region of interest" description="Disordered" evidence="8">
    <location>
        <begin position="437"/>
        <end position="538"/>
    </location>
</feature>
<keyword evidence="11" id="KW-1185">Reference proteome</keyword>
<feature type="compositionally biased region" description="Basic residues" evidence="8">
    <location>
        <begin position="456"/>
        <end position="465"/>
    </location>
</feature>